<keyword evidence="3" id="KW-1185">Reference proteome</keyword>
<gene>
    <name evidence="2" type="ORF">EAF64_10030</name>
</gene>
<evidence type="ECO:0000313" key="3">
    <source>
        <dbReference type="Proteomes" id="UP000289691"/>
    </source>
</evidence>
<dbReference type="RefSeq" id="WP_129068845.1">
    <property type="nucleotide sequence ID" value="NZ_RDFA01000003.1"/>
</dbReference>
<feature type="coiled-coil region" evidence="1">
    <location>
        <begin position="94"/>
        <end position="156"/>
    </location>
</feature>
<evidence type="ECO:0000313" key="2">
    <source>
        <dbReference type="EMBL" id="RXK49249.1"/>
    </source>
</evidence>
<accession>A0A498KVI5</accession>
<proteinExistence type="predicted"/>
<name>A0A498KVI5_9EURY</name>
<keyword evidence="1" id="KW-0175">Coiled coil</keyword>
<dbReference type="EMBL" id="RDFA01000003">
    <property type="protein sequence ID" value="RXK49249.1"/>
    <property type="molecule type" value="Genomic_DNA"/>
</dbReference>
<dbReference type="Proteomes" id="UP000289691">
    <property type="component" value="Unassembled WGS sequence"/>
</dbReference>
<sequence length="161" mass="17720">MPTISELSDVLDWEAVAVLHAIDDHEGADVDALVETTGLERSQVENRCQQLSTLGLATETETDDGVIHELTGSGHGAVGSGLYDEYDMIGEADIDELAEKVAELLDRRDELQAQVQRLGDDATDLKTRAERQFGDREGVREEFESLMEDVEALQRSVSEES</sequence>
<reference evidence="2 3" key="1">
    <citation type="submission" date="2019-01" db="EMBL/GenBank/DDBJ databases">
        <title>Halorientalis sp. F13-25 a new haloarchaeum isolated from hypersaline water.</title>
        <authorList>
            <person name="Ana D.-V."/>
            <person name="Cristina S.-P."/>
            <person name="Antonio V."/>
        </authorList>
    </citation>
    <scope>NUCLEOTIDE SEQUENCE [LARGE SCALE GENOMIC DNA]</scope>
    <source>
        <strain evidence="2 3">F13-25</strain>
    </source>
</reference>
<protein>
    <submittedName>
        <fullName evidence="2">Uncharacterized protein</fullName>
    </submittedName>
</protein>
<comment type="caution">
    <text evidence="2">The sequence shown here is derived from an EMBL/GenBank/DDBJ whole genome shotgun (WGS) entry which is preliminary data.</text>
</comment>
<organism evidence="2 3">
    <name type="scientific">Halorientalis pallida</name>
    <dbReference type="NCBI Taxonomy" id="2479928"/>
    <lineage>
        <taxon>Archaea</taxon>
        <taxon>Methanobacteriati</taxon>
        <taxon>Methanobacteriota</taxon>
        <taxon>Stenosarchaea group</taxon>
        <taxon>Halobacteria</taxon>
        <taxon>Halobacteriales</taxon>
        <taxon>Haloarculaceae</taxon>
        <taxon>Halorientalis</taxon>
    </lineage>
</organism>
<evidence type="ECO:0000256" key="1">
    <source>
        <dbReference type="SAM" id="Coils"/>
    </source>
</evidence>
<dbReference type="AlphaFoldDB" id="A0A498KVI5"/>
<dbReference type="OrthoDB" id="233838at2157"/>